<dbReference type="Pfam" id="PF00400">
    <property type="entry name" value="WD40"/>
    <property type="match status" value="5"/>
</dbReference>
<dbReference type="GO" id="GO:0005874">
    <property type="term" value="C:microtubule"/>
    <property type="evidence" value="ECO:0007669"/>
    <property type="project" value="UniProtKB-KW"/>
</dbReference>
<keyword evidence="7" id="KW-0498">Mitosis</keyword>
<feature type="compositionally biased region" description="Polar residues" evidence="9">
    <location>
        <begin position="433"/>
        <end position="450"/>
    </location>
</feature>
<dbReference type="PRINTS" id="PR00320">
    <property type="entry name" value="GPROTEINBRPT"/>
</dbReference>
<feature type="region of interest" description="Disordered" evidence="9">
    <location>
        <begin position="483"/>
        <end position="631"/>
    </location>
</feature>
<keyword evidence="4 7" id="KW-0493">Microtubule</keyword>
<feature type="compositionally biased region" description="Polar residues" evidence="9">
    <location>
        <begin position="540"/>
        <end position="554"/>
    </location>
</feature>
<evidence type="ECO:0000256" key="4">
    <source>
        <dbReference type="ARBA" id="ARBA00022701"/>
    </source>
</evidence>
<dbReference type="PROSITE" id="PS00678">
    <property type="entry name" value="WD_REPEATS_1"/>
    <property type="match status" value="2"/>
</dbReference>
<dbReference type="GO" id="GO:0008352">
    <property type="term" value="C:katanin complex"/>
    <property type="evidence" value="ECO:0007669"/>
    <property type="project" value="InterPro"/>
</dbReference>
<dbReference type="HAMAP" id="MF_03022">
    <property type="entry name" value="Katanin_p80_B1"/>
    <property type="match status" value="1"/>
</dbReference>
<feature type="repeat" description="WD" evidence="8">
    <location>
        <begin position="14"/>
        <end position="56"/>
    </location>
</feature>
<keyword evidence="6 7" id="KW-0206">Cytoskeleton</keyword>
<sequence length="925" mass="101738">MATSTKRSWRLQDFVAHGSNVNCLALGHKSGRVLVTGGDDKKVNLWAVGKHNCIMSLSGHITPVECVKFGHSEEHVCAGSQAGALKIWDLEAAKIVRTLTGHKASIRSIDFHPYGDFLTSGSLDTSIRLWDIRRKGCIFTYKGHKQTVNSLKFSPDGQWIASGGEEGIVKLWDLRAGRMLKEFPEHSGPVTAVEFHPNEFLLASSSADRSINFWDLENFHLVSSTEKDSGAIRQDSAIGSGSQASRVIVIIIIIEEPLQLVSQGGECLFTGSQDILRVYGWEPARLYDIVPVGWGRIQDIATAQNQLIGASFHMTNVLLCVVDLKRVQPFGGVPLTSQTSPPSPFSHGQSIRKSFSRDKPFNVAKAKLDVKTIEESDRSGTDPEDDLHSVADIPNVKDYQEIFQPNRSLCRTPPPDPFPAPLDHDPTVPQILQPPQSEVDNIQESQNSRPYQEPVAVRPAPSPSPPQPVVHLEPLVVPSKAALASRSRQVTRQSGLCKEAPARAFPEPDSLPLKSGGIRHSPSEPALYRPNASHKRSHSLSRNNVDPATKSQTPAPVPTPSYGKPAADKSQIPASTLNPSYSRPTADKNQISAPLSTSSYGRPATDKSQTPAPTPTPLYGRSAVDKPAVPSRVPTARTVTVTVPTSPVWQDYPIILSKDGDKDADDDEEFVPMASDRPTGLSLEDFLPRSYNRTFGYQQTFPDMSEVEVLSSIMRGHESMMAVMSNRQRSLQIIYSLWHNKDLKAAVNSAVAMNDPSVVVDFLGIICLRPSVWNLDLCVALLPPIYDLIQSKYEIVSTLFLTHSFVFERSVFALNGLYGIPCRPVTDCSAGSRIQLSERVTDVTMPSVPPLRSPYQTLAVFLRLSDALFSHLNVSKYRVRPMIAYLFRPTLLVAHDIYHGMIKIKTAQENQREADIGSEEGEVDE</sequence>
<evidence type="ECO:0000313" key="11">
    <source>
        <dbReference type="EMBL" id="CAD7407268.1"/>
    </source>
</evidence>
<feature type="region of interest" description="Disordered" evidence="9">
    <location>
        <begin position="406"/>
        <end position="471"/>
    </location>
</feature>
<dbReference type="SUPFAM" id="SSF50978">
    <property type="entry name" value="WD40 repeat-like"/>
    <property type="match status" value="1"/>
</dbReference>
<dbReference type="CDD" id="cd00200">
    <property type="entry name" value="WD40"/>
    <property type="match status" value="1"/>
</dbReference>
<dbReference type="EMBL" id="OD003205">
    <property type="protein sequence ID" value="CAD7407268.1"/>
    <property type="molecule type" value="Genomic_DNA"/>
</dbReference>
<name>A0A7R9H2Y6_TIMPO</name>
<evidence type="ECO:0000256" key="9">
    <source>
        <dbReference type="SAM" id="MobiDB-lite"/>
    </source>
</evidence>
<evidence type="ECO:0000256" key="2">
    <source>
        <dbReference type="ARBA" id="ARBA00022490"/>
    </source>
</evidence>
<feature type="repeat" description="WD" evidence="8">
    <location>
        <begin position="141"/>
        <end position="182"/>
    </location>
</feature>
<protein>
    <recommendedName>
        <fullName evidence="7">Katanin p80 WD40 repeat-containing subunit B1</fullName>
        <shortName evidence="7">Katanin p80 subunit B1</shortName>
    </recommendedName>
    <alternativeName>
        <fullName evidence="7">p80 katanin</fullName>
    </alternativeName>
</protein>
<feature type="repeat" description="WD" evidence="8">
    <location>
        <begin position="183"/>
        <end position="224"/>
    </location>
</feature>
<dbReference type="PANTHER" id="PTHR19845">
    <property type="entry name" value="KATANIN P80 SUBUNIT"/>
    <property type="match status" value="1"/>
</dbReference>
<feature type="compositionally biased region" description="Polar residues" evidence="9">
    <location>
        <begin position="572"/>
        <end position="611"/>
    </location>
</feature>
<evidence type="ECO:0000256" key="1">
    <source>
        <dbReference type="ARBA" id="ARBA00004245"/>
    </source>
</evidence>
<dbReference type="AlphaFoldDB" id="A0A7R9H2Y6"/>
<accession>A0A7R9H2Y6</accession>
<dbReference type="GO" id="GO:0008017">
    <property type="term" value="F:microtubule binding"/>
    <property type="evidence" value="ECO:0007669"/>
    <property type="project" value="UniProtKB-UniRule"/>
</dbReference>
<dbReference type="InterPro" id="IPR015943">
    <property type="entry name" value="WD40/YVTN_repeat-like_dom_sf"/>
</dbReference>
<dbReference type="InterPro" id="IPR036322">
    <property type="entry name" value="WD40_repeat_dom_sf"/>
</dbReference>
<organism evidence="11">
    <name type="scientific">Timema poppense</name>
    <name type="common">Walking stick</name>
    <dbReference type="NCBI Taxonomy" id="170557"/>
    <lineage>
        <taxon>Eukaryota</taxon>
        <taxon>Metazoa</taxon>
        <taxon>Ecdysozoa</taxon>
        <taxon>Arthropoda</taxon>
        <taxon>Hexapoda</taxon>
        <taxon>Insecta</taxon>
        <taxon>Pterygota</taxon>
        <taxon>Neoptera</taxon>
        <taxon>Polyneoptera</taxon>
        <taxon>Phasmatodea</taxon>
        <taxon>Timematodea</taxon>
        <taxon>Timematoidea</taxon>
        <taxon>Timematidae</taxon>
        <taxon>Timema</taxon>
    </lineage>
</organism>
<feature type="compositionally biased region" description="Polar residues" evidence="9">
    <location>
        <begin position="335"/>
        <end position="353"/>
    </location>
</feature>
<dbReference type="GO" id="GO:0051301">
    <property type="term" value="P:cell division"/>
    <property type="evidence" value="ECO:0007669"/>
    <property type="project" value="UniProtKB-KW"/>
</dbReference>
<dbReference type="GO" id="GO:0000922">
    <property type="term" value="C:spindle pole"/>
    <property type="evidence" value="ECO:0007669"/>
    <property type="project" value="UniProtKB-SubCell"/>
</dbReference>
<proteinExistence type="inferred from homology"/>
<dbReference type="InterPro" id="IPR028021">
    <property type="entry name" value="Katanin_C-terminal"/>
</dbReference>
<dbReference type="FunFam" id="2.130.10.10:FF:000462">
    <property type="entry name" value="Katanin p80 WD40 repeat-containing subunit B1"/>
    <property type="match status" value="1"/>
</dbReference>
<feature type="repeat" description="WD" evidence="8">
    <location>
        <begin position="99"/>
        <end position="140"/>
    </location>
</feature>
<comment type="function">
    <text evidence="7">Participates in a complex which severs microtubules in an ATP-dependent manner. May act to target the enzymatic subunit of this complex to sites of action such as the centrosome. Microtubule severing may promote rapid reorganization of cellular microtubule arrays and the release of microtubules from the centrosome following nucleation.</text>
</comment>
<keyword evidence="3 8" id="KW-0853">WD repeat</keyword>
<dbReference type="InterPro" id="IPR026962">
    <property type="entry name" value="KTNB1"/>
</dbReference>
<dbReference type="GO" id="GO:0051013">
    <property type="term" value="P:microtubule severing"/>
    <property type="evidence" value="ECO:0007669"/>
    <property type="project" value="UniProtKB-UniRule"/>
</dbReference>
<evidence type="ECO:0000256" key="7">
    <source>
        <dbReference type="HAMAP-Rule" id="MF_03022"/>
    </source>
</evidence>
<dbReference type="GO" id="GO:0005737">
    <property type="term" value="C:cytoplasm"/>
    <property type="evidence" value="ECO:0007669"/>
    <property type="project" value="UniProtKB-SubCell"/>
</dbReference>
<evidence type="ECO:0000256" key="3">
    <source>
        <dbReference type="ARBA" id="ARBA00022574"/>
    </source>
</evidence>
<evidence type="ECO:0000256" key="5">
    <source>
        <dbReference type="ARBA" id="ARBA00022737"/>
    </source>
</evidence>
<comment type="similarity">
    <text evidence="7">Belongs to the WD repeat KATNB1 family.</text>
</comment>
<feature type="compositionally biased region" description="Basic and acidic residues" evidence="9">
    <location>
        <begin position="370"/>
        <end position="389"/>
    </location>
</feature>
<keyword evidence="2 7" id="KW-0963">Cytoplasm</keyword>
<dbReference type="PANTHER" id="PTHR19845:SF0">
    <property type="entry name" value="KATANIN P80 WD40 REPEAT-CONTAINING SUBUNIT B1"/>
    <property type="match status" value="1"/>
</dbReference>
<comment type="subcellular location">
    <subcellularLocation>
        <location evidence="1 7">Cytoplasm</location>
        <location evidence="1 7">Cytoskeleton</location>
    </subcellularLocation>
    <subcellularLocation>
        <location evidence="7">Cytoplasm</location>
    </subcellularLocation>
    <subcellularLocation>
        <location evidence="7">Cytoplasm</location>
        <location evidence="7">Cytoskeleton</location>
        <location evidence="7">Microtubule organizing center</location>
        <location evidence="7">Centrosome</location>
    </subcellularLocation>
    <subcellularLocation>
        <location evidence="7">Cytoplasm</location>
        <location evidence="7">Cytoskeleton</location>
        <location evidence="7">Spindle pole</location>
    </subcellularLocation>
    <subcellularLocation>
        <location evidence="7">Cytoplasm</location>
        <location evidence="7">Cytoskeleton</location>
        <location evidence="7">Spindle</location>
    </subcellularLocation>
    <text evidence="7">Predominantly cytoplasmic. Localized to the interphase centrosome and mitotic spindle poles.</text>
</comment>
<dbReference type="GO" id="GO:0005813">
    <property type="term" value="C:centrosome"/>
    <property type="evidence" value="ECO:0007669"/>
    <property type="project" value="UniProtKB-SubCell"/>
</dbReference>
<dbReference type="GO" id="GO:0007019">
    <property type="term" value="P:microtubule depolymerization"/>
    <property type="evidence" value="ECO:0007669"/>
    <property type="project" value="TreeGrafter"/>
</dbReference>
<dbReference type="InterPro" id="IPR019775">
    <property type="entry name" value="WD40_repeat_CS"/>
</dbReference>
<keyword evidence="5" id="KW-0677">Repeat</keyword>
<feature type="domain" description="Katanin p80 subunit C-terminal" evidence="10">
    <location>
        <begin position="715"/>
        <end position="794"/>
    </location>
</feature>
<dbReference type="Pfam" id="PF13925">
    <property type="entry name" value="Katanin_con80"/>
    <property type="match status" value="1"/>
</dbReference>
<dbReference type="SMART" id="SM00320">
    <property type="entry name" value="WD40"/>
    <property type="match status" value="5"/>
</dbReference>
<keyword evidence="7" id="KW-0131">Cell cycle</keyword>
<feature type="repeat" description="WD" evidence="8">
    <location>
        <begin position="57"/>
        <end position="98"/>
    </location>
</feature>
<reference evidence="11" key="1">
    <citation type="submission" date="2020-11" db="EMBL/GenBank/DDBJ databases">
        <authorList>
            <person name="Tran Van P."/>
        </authorList>
    </citation>
    <scope>NUCLEOTIDE SEQUENCE</scope>
</reference>
<comment type="subunit">
    <text evidence="7">Interacts with KATNA1. This interaction enhances the microtubule binding and severing activity of KATNA1 and also targets this activity to the centrosome.</text>
</comment>
<dbReference type="InterPro" id="IPR020472">
    <property type="entry name" value="WD40_PAC1"/>
</dbReference>
<dbReference type="InterPro" id="IPR001680">
    <property type="entry name" value="WD40_rpt"/>
</dbReference>
<keyword evidence="7" id="KW-0132">Cell division</keyword>
<evidence type="ECO:0000256" key="6">
    <source>
        <dbReference type="ARBA" id="ARBA00023212"/>
    </source>
</evidence>
<evidence type="ECO:0000259" key="10">
    <source>
        <dbReference type="Pfam" id="PF13925"/>
    </source>
</evidence>
<gene>
    <name evidence="7" type="primary">KATNB1</name>
    <name evidence="11" type="ORF">TPSB3V08_LOCUS5793</name>
</gene>
<dbReference type="PROSITE" id="PS50082">
    <property type="entry name" value="WD_REPEATS_2"/>
    <property type="match status" value="5"/>
</dbReference>
<feature type="region of interest" description="Disordered" evidence="9">
    <location>
        <begin position="333"/>
        <end position="353"/>
    </location>
</feature>
<dbReference type="PROSITE" id="PS50294">
    <property type="entry name" value="WD_REPEATS_REGION"/>
    <property type="match status" value="5"/>
</dbReference>
<evidence type="ECO:0000256" key="8">
    <source>
        <dbReference type="PROSITE-ProRule" id="PRU00221"/>
    </source>
</evidence>
<feature type="region of interest" description="Disordered" evidence="9">
    <location>
        <begin position="370"/>
        <end position="390"/>
    </location>
</feature>
<dbReference type="Gene3D" id="2.130.10.10">
    <property type="entry name" value="YVTN repeat-like/Quinoprotein amine dehydrogenase"/>
    <property type="match status" value="1"/>
</dbReference>